<name>A0A918UW00_9CAUL</name>
<dbReference type="SUPFAM" id="SSF74653">
    <property type="entry name" value="TolA/TonB C-terminal domain"/>
    <property type="match status" value="1"/>
</dbReference>
<dbReference type="InterPro" id="IPR037682">
    <property type="entry name" value="TonB_C"/>
</dbReference>
<dbReference type="GO" id="GO:0055085">
    <property type="term" value="P:transmembrane transport"/>
    <property type="evidence" value="ECO:0007669"/>
    <property type="project" value="InterPro"/>
</dbReference>
<protein>
    <recommendedName>
        <fullName evidence="6">TonB C-terminal domain-containing protein</fullName>
    </recommendedName>
</protein>
<dbReference type="NCBIfam" id="TIGR01352">
    <property type="entry name" value="tonB_Cterm"/>
    <property type="match status" value="1"/>
</dbReference>
<dbReference type="InterPro" id="IPR006260">
    <property type="entry name" value="TonB/TolA_C"/>
</dbReference>
<keyword evidence="5" id="KW-0732">Signal</keyword>
<evidence type="ECO:0000313" key="7">
    <source>
        <dbReference type="EMBL" id="GGZ36840.1"/>
    </source>
</evidence>
<reference evidence="7" key="2">
    <citation type="submission" date="2020-09" db="EMBL/GenBank/DDBJ databases">
        <authorList>
            <person name="Sun Q."/>
            <person name="Kim S."/>
        </authorList>
    </citation>
    <scope>NUCLEOTIDE SEQUENCE</scope>
    <source>
        <strain evidence="7">KCTC 32296</strain>
    </source>
</reference>
<dbReference type="GO" id="GO:0016020">
    <property type="term" value="C:membrane"/>
    <property type="evidence" value="ECO:0007669"/>
    <property type="project" value="UniProtKB-SubCell"/>
</dbReference>
<feature type="domain" description="TonB C-terminal" evidence="6">
    <location>
        <begin position="54"/>
        <end position="113"/>
    </location>
</feature>
<evidence type="ECO:0000313" key="8">
    <source>
        <dbReference type="Proteomes" id="UP000662572"/>
    </source>
</evidence>
<feature type="signal peptide" evidence="5">
    <location>
        <begin position="1"/>
        <end position="22"/>
    </location>
</feature>
<dbReference type="AlphaFoldDB" id="A0A918UW00"/>
<dbReference type="Gene3D" id="3.30.2420.10">
    <property type="entry name" value="TonB"/>
    <property type="match status" value="1"/>
</dbReference>
<gene>
    <name evidence="7" type="ORF">GCM10011273_23970</name>
</gene>
<feature type="chain" id="PRO_5037044401" description="TonB C-terminal domain-containing protein" evidence="5">
    <location>
        <begin position="23"/>
        <end position="132"/>
    </location>
</feature>
<dbReference type="Pfam" id="PF03544">
    <property type="entry name" value="TonB_C"/>
    <property type="match status" value="1"/>
</dbReference>
<evidence type="ECO:0000256" key="5">
    <source>
        <dbReference type="SAM" id="SignalP"/>
    </source>
</evidence>
<dbReference type="EMBL" id="BMZB01000003">
    <property type="protein sequence ID" value="GGZ36840.1"/>
    <property type="molecule type" value="Genomic_DNA"/>
</dbReference>
<keyword evidence="8" id="KW-1185">Reference proteome</keyword>
<dbReference type="Proteomes" id="UP000662572">
    <property type="component" value="Unassembled WGS sequence"/>
</dbReference>
<proteinExistence type="predicted"/>
<accession>A0A918UW00</accession>
<comment type="subcellular location">
    <subcellularLocation>
        <location evidence="1">Membrane</location>
        <topology evidence="1">Single-pass membrane protein</topology>
    </subcellularLocation>
</comment>
<evidence type="ECO:0000256" key="3">
    <source>
        <dbReference type="ARBA" id="ARBA00022989"/>
    </source>
</evidence>
<sequence length="132" mass="14492">MFRKILILAAMAMVGGALPLWAASPTVDPVPSARQALPELPVTWDHVPYERMKRNYPTVAKQRNQPGSVLVSCDWDDKGRVTECEMIRETPEGLGFGTATLELMKAATVKSKVAGEPLVAGKGLKLFVKWEQ</sequence>
<comment type="caution">
    <text evidence="7">The sequence shown here is derived from an EMBL/GenBank/DDBJ whole genome shotgun (WGS) entry which is preliminary data.</text>
</comment>
<keyword evidence="3" id="KW-1133">Transmembrane helix</keyword>
<keyword evidence="4" id="KW-0472">Membrane</keyword>
<evidence type="ECO:0000259" key="6">
    <source>
        <dbReference type="Pfam" id="PF03544"/>
    </source>
</evidence>
<organism evidence="7 8">
    <name type="scientific">Asticcacaulis endophyticus</name>
    <dbReference type="NCBI Taxonomy" id="1395890"/>
    <lineage>
        <taxon>Bacteria</taxon>
        <taxon>Pseudomonadati</taxon>
        <taxon>Pseudomonadota</taxon>
        <taxon>Alphaproteobacteria</taxon>
        <taxon>Caulobacterales</taxon>
        <taxon>Caulobacteraceae</taxon>
        <taxon>Asticcacaulis</taxon>
    </lineage>
</organism>
<reference evidence="7" key="1">
    <citation type="journal article" date="2014" name="Int. J. Syst. Evol. Microbiol.">
        <title>Complete genome sequence of Corynebacterium casei LMG S-19264T (=DSM 44701T), isolated from a smear-ripened cheese.</title>
        <authorList>
            <consortium name="US DOE Joint Genome Institute (JGI-PGF)"/>
            <person name="Walter F."/>
            <person name="Albersmeier A."/>
            <person name="Kalinowski J."/>
            <person name="Ruckert C."/>
        </authorList>
    </citation>
    <scope>NUCLEOTIDE SEQUENCE</scope>
    <source>
        <strain evidence="7">KCTC 32296</strain>
    </source>
</reference>
<keyword evidence="2" id="KW-0812">Transmembrane</keyword>
<evidence type="ECO:0000256" key="1">
    <source>
        <dbReference type="ARBA" id="ARBA00004167"/>
    </source>
</evidence>
<evidence type="ECO:0000256" key="2">
    <source>
        <dbReference type="ARBA" id="ARBA00022692"/>
    </source>
</evidence>
<evidence type="ECO:0000256" key="4">
    <source>
        <dbReference type="ARBA" id="ARBA00023136"/>
    </source>
</evidence>